<evidence type="ECO:0008006" key="5">
    <source>
        <dbReference type="Google" id="ProtNLM"/>
    </source>
</evidence>
<protein>
    <recommendedName>
        <fullName evidence="5">Secreted protein</fullName>
    </recommendedName>
</protein>
<dbReference type="OrthoDB" id="2495341at2759"/>
<feature type="compositionally biased region" description="Polar residues" evidence="1">
    <location>
        <begin position="26"/>
        <end position="66"/>
    </location>
</feature>
<evidence type="ECO:0000256" key="1">
    <source>
        <dbReference type="SAM" id="MobiDB-lite"/>
    </source>
</evidence>
<dbReference type="AlphaFoldDB" id="A0A9Q3GKG8"/>
<dbReference type="EMBL" id="AVOT02002305">
    <property type="protein sequence ID" value="MBW0469902.1"/>
    <property type="molecule type" value="Genomic_DNA"/>
</dbReference>
<evidence type="ECO:0000256" key="2">
    <source>
        <dbReference type="SAM" id="SignalP"/>
    </source>
</evidence>
<dbReference type="Proteomes" id="UP000765509">
    <property type="component" value="Unassembled WGS sequence"/>
</dbReference>
<feature type="region of interest" description="Disordered" evidence="1">
    <location>
        <begin position="26"/>
        <end position="69"/>
    </location>
</feature>
<evidence type="ECO:0000313" key="3">
    <source>
        <dbReference type="EMBL" id="MBW0469902.1"/>
    </source>
</evidence>
<feature type="signal peptide" evidence="2">
    <location>
        <begin position="1"/>
        <end position="23"/>
    </location>
</feature>
<proteinExistence type="predicted"/>
<reference evidence="3" key="1">
    <citation type="submission" date="2021-03" db="EMBL/GenBank/DDBJ databases">
        <title>Draft genome sequence of rust myrtle Austropuccinia psidii MF-1, a brazilian biotype.</title>
        <authorList>
            <person name="Quecine M.C."/>
            <person name="Pachon D.M.R."/>
            <person name="Bonatelli M.L."/>
            <person name="Correr F.H."/>
            <person name="Franceschini L.M."/>
            <person name="Leite T.F."/>
            <person name="Margarido G.R.A."/>
            <person name="Almeida C.A."/>
            <person name="Ferrarezi J.A."/>
            <person name="Labate C.A."/>
        </authorList>
    </citation>
    <scope>NUCLEOTIDE SEQUENCE</scope>
    <source>
        <strain evidence="3">MF-1</strain>
    </source>
</reference>
<name>A0A9Q3GKG8_9BASI</name>
<feature type="region of interest" description="Disordered" evidence="1">
    <location>
        <begin position="166"/>
        <end position="200"/>
    </location>
</feature>
<feature type="chain" id="PRO_5040248412" description="Secreted protein" evidence="2">
    <location>
        <begin position="24"/>
        <end position="225"/>
    </location>
</feature>
<sequence>MFSSATFLRLCILLPTLATLVLTQGSPSSKGQTTDAAAKPQTNDSAAKTQGNDSTPKTQANDSATKPSGDGETLTCIHYIDANTSAAGCNDVPGRVCTKGCRGGVVANNCTLKEGQLGSTQTCSILFGKSSATISVCGNQQGYFSCTGSWDGNATCSGCHDNVTTSGSGDNEKGSTPAPTTNHNTPTNGPSSGDSGTQNTTSAAATFSVGALSSMLIVAVGALLN</sequence>
<evidence type="ECO:0000313" key="4">
    <source>
        <dbReference type="Proteomes" id="UP000765509"/>
    </source>
</evidence>
<keyword evidence="4" id="KW-1185">Reference proteome</keyword>
<organism evidence="3 4">
    <name type="scientific">Austropuccinia psidii MF-1</name>
    <dbReference type="NCBI Taxonomy" id="1389203"/>
    <lineage>
        <taxon>Eukaryota</taxon>
        <taxon>Fungi</taxon>
        <taxon>Dikarya</taxon>
        <taxon>Basidiomycota</taxon>
        <taxon>Pucciniomycotina</taxon>
        <taxon>Pucciniomycetes</taxon>
        <taxon>Pucciniales</taxon>
        <taxon>Sphaerophragmiaceae</taxon>
        <taxon>Austropuccinia</taxon>
    </lineage>
</organism>
<keyword evidence="2" id="KW-0732">Signal</keyword>
<comment type="caution">
    <text evidence="3">The sequence shown here is derived from an EMBL/GenBank/DDBJ whole genome shotgun (WGS) entry which is preliminary data.</text>
</comment>
<gene>
    <name evidence="3" type="ORF">O181_009617</name>
</gene>
<accession>A0A9Q3GKG8</accession>
<feature type="compositionally biased region" description="Low complexity" evidence="1">
    <location>
        <begin position="175"/>
        <end position="192"/>
    </location>
</feature>